<proteinExistence type="predicted"/>
<reference evidence="1 2" key="1">
    <citation type="submission" date="2024-02" db="EMBL/GenBank/DDBJ databases">
        <title>Full genome sequence of Sphingomonas kaistensis.</title>
        <authorList>
            <person name="Poletto B.L."/>
            <person name="Silva G."/>
            <person name="Galante D."/>
            <person name="Campos K.R."/>
            <person name="Santos M.B.N."/>
            <person name="Sacchi C.T."/>
        </authorList>
    </citation>
    <scope>NUCLEOTIDE SEQUENCE [LARGE SCALE GENOMIC DNA]</scope>
    <source>
        <strain evidence="1 2">MA4R</strain>
    </source>
</reference>
<dbReference type="EMBL" id="CP145607">
    <property type="protein sequence ID" value="WWM69741.1"/>
    <property type="molecule type" value="Genomic_DNA"/>
</dbReference>
<organism evidence="1 2">
    <name type="scientific">Sphingomonas kaistensis</name>
    <dbReference type="NCBI Taxonomy" id="298708"/>
    <lineage>
        <taxon>Bacteria</taxon>
        <taxon>Pseudomonadati</taxon>
        <taxon>Pseudomonadota</taxon>
        <taxon>Alphaproteobacteria</taxon>
        <taxon>Sphingomonadales</taxon>
        <taxon>Sphingomonadaceae</taxon>
        <taxon>Sphingomonas</taxon>
    </lineage>
</organism>
<protein>
    <submittedName>
        <fullName evidence="1">Molecular chaperone</fullName>
    </submittedName>
</protein>
<dbReference type="InterPro" id="IPR013783">
    <property type="entry name" value="Ig-like_fold"/>
</dbReference>
<sequence>MVAIVPPWGSSIHAMSLITRLAFRSALVAPLVALATPVSAGVGDLLVAPTRIILNGGRGTEVILNNIGDDTATYRISVEVKRMRADGSFEDVAAPNAREATARDMIVYAPRRVVLPPRQPQTIRIAARAPAGLADGEYRVHLLFRAVPAAQPPVATPADFKGIGFALTPVYGVTIPVIVRLGNLSAKAGIANVGKIMLEGKPAIAMELSRTGSRSTYGEVRVLKAGMKEPLAIQRGIAVYTEVDSRTVTVPVTAELAAQATGPVTVQYVELSDGAPPAVLAETTAVLR</sequence>
<dbReference type="RefSeq" id="WP_338502084.1">
    <property type="nucleotide sequence ID" value="NZ_CP145607.1"/>
</dbReference>
<name>A0ABZ2FY55_9SPHN</name>
<gene>
    <name evidence="1" type="ORF">V6R86_03300</name>
</gene>
<dbReference type="InterPro" id="IPR008962">
    <property type="entry name" value="PapD-like_sf"/>
</dbReference>
<dbReference type="Proteomes" id="UP001382935">
    <property type="component" value="Chromosome"/>
</dbReference>
<dbReference type="SUPFAM" id="SSF49354">
    <property type="entry name" value="PapD-like"/>
    <property type="match status" value="1"/>
</dbReference>
<keyword evidence="2" id="KW-1185">Reference proteome</keyword>
<accession>A0ABZ2FY55</accession>
<evidence type="ECO:0000313" key="2">
    <source>
        <dbReference type="Proteomes" id="UP001382935"/>
    </source>
</evidence>
<dbReference type="Gene3D" id="2.60.40.10">
    <property type="entry name" value="Immunoglobulins"/>
    <property type="match status" value="1"/>
</dbReference>
<evidence type="ECO:0000313" key="1">
    <source>
        <dbReference type="EMBL" id="WWM69741.1"/>
    </source>
</evidence>